<evidence type="ECO:0000259" key="8">
    <source>
        <dbReference type="PROSITE" id="PS50119"/>
    </source>
</evidence>
<feature type="domain" description="RING-type" evidence="7">
    <location>
        <begin position="53"/>
        <end position="103"/>
    </location>
</feature>
<feature type="region of interest" description="Disordered" evidence="5">
    <location>
        <begin position="429"/>
        <end position="471"/>
    </location>
</feature>
<evidence type="ECO:0000256" key="1">
    <source>
        <dbReference type="ARBA" id="ARBA00022723"/>
    </source>
</evidence>
<dbReference type="KEGG" id="tpal:117646150"/>
<dbReference type="PROSITE" id="PS00518">
    <property type="entry name" value="ZF_RING_1"/>
    <property type="match status" value="1"/>
</dbReference>
<dbReference type="InParanoid" id="A0A6P8YYM1"/>
<evidence type="ECO:0000259" key="6">
    <source>
        <dbReference type="PROSITE" id="PS50072"/>
    </source>
</evidence>
<evidence type="ECO:0000256" key="5">
    <source>
        <dbReference type="SAM" id="MobiDB-lite"/>
    </source>
</evidence>
<dbReference type="Gene3D" id="2.40.100.10">
    <property type="entry name" value="Cyclophilin-like"/>
    <property type="match status" value="1"/>
</dbReference>
<dbReference type="SUPFAM" id="SSF57845">
    <property type="entry name" value="B-box zinc-binding domain"/>
    <property type="match status" value="1"/>
</dbReference>
<dbReference type="OrthoDB" id="252722at2759"/>
<dbReference type="PANTHER" id="PTHR11071:SF577">
    <property type="entry name" value="PEPTIDYL-PROLYL CIS-TRANS ISOMERASE"/>
    <property type="match status" value="1"/>
</dbReference>
<dbReference type="GO" id="GO:0003755">
    <property type="term" value="F:peptidyl-prolyl cis-trans isomerase activity"/>
    <property type="evidence" value="ECO:0007669"/>
    <property type="project" value="InterPro"/>
</dbReference>
<dbReference type="Gene3D" id="3.30.40.10">
    <property type="entry name" value="Zinc/RING finger domain, C3HC4 (zinc finger)"/>
    <property type="match status" value="1"/>
</dbReference>
<keyword evidence="9" id="KW-1185">Reference proteome</keyword>
<dbReference type="InterPro" id="IPR002130">
    <property type="entry name" value="Cyclophilin-type_PPIase_dom"/>
</dbReference>
<accession>A0A6P8YYM1</accession>
<dbReference type="FunCoup" id="A0A6P8YYM1">
    <property type="interactions" value="53"/>
</dbReference>
<evidence type="ECO:0000256" key="4">
    <source>
        <dbReference type="PROSITE-ProRule" id="PRU00024"/>
    </source>
</evidence>
<sequence>MSPNTIRKEDSDKCGIWRTSEPEQAEQSRCHQSNKMTDHGDYNLSQIEELILCGHCRRTFNDSNLVPKDLACKHTFCLECITTGLGKSTSGSVRERELYCVLCWKLTELAENGPEGLETNGPKLNLVKLYMTLKNNGPTLANGNGPHIDPSTHEDDQIELCIPHSSPLRLWCTDCKKPLCIECQNVEPESHKIWTLDQMKKMASKEMAYMTHMDDNVRQLARRQRQFLILIRDACTALIREVQSSLDSDWTVEPTAEIREALAHIQIALMDAKSPKEVHELFSLALLKKQSLQTKCQELIIQCQLNDLIGHSDAVFNFESLHQAVASILSSDNEIKPIPLKQPIQDPILFLTNYCMSQLYSRMHQRSNGDSAFLSHSMQRQLVITPPEVLNDSSRPSMLTPTQSLPLSEPLDPFIDTNDSQVEYNHQVAPQPASEPFDNTSELELSRPSTPPDAYSPPEPFASPPAHHAPKPFVPLAATTAQIVQMNSMALERAEPPAPIIHPPVRPVPTRSPANVSPRYYFNIDISGVAKGRIVIETRPDVAPKMCRNFDRLTNTDRKPSYKGCAIFQCWKNESVITGDYEYNTGRGGRSIYDEHYFQPDETRLPAIRGAVGMRRQQKKHDYFGYVGSQFRIVLQDTLNFTGIFGQVVEGIDIVDLIANHGDATGKPVKPITITKCGKLT</sequence>
<keyword evidence="1" id="KW-0479">Metal-binding</keyword>
<dbReference type="GO" id="GO:0006457">
    <property type="term" value="P:protein folding"/>
    <property type="evidence" value="ECO:0007669"/>
    <property type="project" value="TreeGrafter"/>
</dbReference>
<evidence type="ECO:0000313" key="9">
    <source>
        <dbReference type="Proteomes" id="UP000515158"/>
    </source>
</evidence>
<feature type="compositionally biased region" description="Polar residues" evidence="5">
    <location>
        <begin position="391"/>
        <end position="406"/>
    </location>
</feature>
<dbReference type="InterPro" id="IPR017907">
    <property type="entry name" value="Znf_RING_CS"/>
</dbReference>
<evidence type="ECO:0000313" key="10">
    <source>
        <dbReference type="RefSeq" id="XP_034242790.1"/>
    </source>
</evidence>
<dbReference type="SUPFAM" id="SSF50891">
    <property type="entry name" value="Cyclophilin-like"/>
    <property type="match status" value="1"/>
</dbReference>
<keyword evidence="3" id="KW-0862">Zinc</keyword>
<dbReference type="GeneID" id="117646150"/>
<dbReference type="PANTHER" id="PTHR11071">
    <property type="entry name" value="PEPTIDYL-PROLYL CIS-TRANS ISOMERASE"/>
    <property type="match status" value="1"/>
</dbReference>
<name>A0A6P8YYM1_THRPL</name>
<dbReference type="Pfam" id="PF00160">
    <property type="entry name" value="Pro_isomerase"/>
    <property type="match status" value="1"/>
</dbReference>
<feature type="compositionally biased region" description="Pro residues" evidence="5">
    <location>
        <begin position="449"/>
        <end position="463"/>
    </location>
</feature>
<evidence type="ECO:0000256" key="2">
    <source>
        <dbReference type="ARBA" id="ARBA00022771"/>
    </source>
</evidence>
<dbReference type="PROSITE" id="PS50119">
    <property type="entry name" value="ZF_BBOX"/>
    <property type="match status" value="1"/>
</dbReference>
<dbReference type="AlphaFoldDB" id="A0A6P8YYM1"/>
<dbReference type="InterPro" id="IPR013083">
    <property type="entry name" value="Znf_RING/FYVE/PHD"/>
</dbReference>
<feature type="domain" description="B box-type" evidence="8">
    <location>
        <begin position="156"/>
        <end position="202"/>
    </location>
</feature>
<dbReference type="RefSeq" id="XP_034242790.1">
    <property type="nucleotide sequence ID" value="XM_034386899.1"/>
</dbReference>
<evidence type="ECO:0000259" key="7">
    <source>
        <dbReference type="PROSITE" id="PS50089"/>
    </source>
</evidence>
<organism evidence="10">
    <name type="scientific">Thrips palmi</name>
    <name type="common">Melon thrips</name>
    <dbReference type="NCBI Taxonomy" id="161013"/>
    <lineage>
        <taxon>Eukaryota</taxon>
        <taxon>Metazoa</taxon>
        <taxon>Ecdysozoa</taxon>
        <taxon>Arthropoda</taxon>
        <taxon>Hexapoda</taxon>
        <taxon>Insecta</taxon>
        <taxon>Pterygota</taxon>
        <taxon>Neoptera</taxon>
        <taxon>Paraneoptera</taxon>
        <taxon>Thysanoptera</taxon>
        <taxon>Terebrantia</taxon>
        <taxon>Thripoidea</taxon>
        <taxon>Thripidae</taxon>
        <taxon>Thrips</taxon>
    </lineage>
</organism>
<gene>
    <name evidence="10" type="primary">LOC117646150</name>
</gene>
<dbReference type="GO" id="GO:0008270">
    <property type="term" value="F:zinc ion binding"/>
    <property type="evidence" value="ECO:0007669"/>
    <property type="project" value="UniProtKB-KW"/>
</dbReference>
<dbReference type="Proteomes" id="UP000515158">
    <property type="component" value="Unplaced"/>
</dbReference>
<dbReference type="GO" id="GO:0016018">
    <property type="term" value="F:cyclosporin A binding"/>
    <property type="evidence" value="ECO:0007669"/>
    <property type="project" value="TreeGrafter"/>
</dbReference>
<reference evidence="10" key="1">
    <citation type="submission" date="2025-08" db="UniProtKB">
        <authorList>
            <consortium name="RefSeq"/>
        </authorList>
    </citation>
    <scope>IDENTIFICATION</scope>
    <source>
        <tissue evidence="10">Total insect</tissue>
    </source>
</reference>
<dbReference type="PROSITE" id="PS50072">
    <property type="entry name" value="CSA_PPIASE_2"/>
    <property type="match status" value="1"/>
</dbReference>
<dbReference type="GO" id="GO:0005737">
    <property type="term" value="C:cytoplasm"/>
    <property type="evidence" value="ECO:0007669"/>
    <property type="project" value="TreeGrafter"/>
</dbReference>
<dbReference type="Gene3D" id="3.30.160.60">
    <property type="entry name" value="Classic Zinc Finger"/>
    <property type="match status" value="1"/>
</dbReference>
<dbReference type="SUPFAM" id="SSF57850">
    <property type="entry name" value="RING/U-box"/>
    <property type="match status" value="1"/>
</dbReference>
<dbReference type="InterPro" id="IPR001841">
    <property type="entry name" value="Znf_RING"/>
</dbReference>
<protein>
    <submittedName>
        <fullName evidence="10">Uncharacterized protein LOC117646150 isoform X1</fullName>
    </submittedName>
</protein>
<keyword evidence="2 4" id="KW-0863">Zinc-finger</keyword>
<feature type="domain" description="PPIase cyclophilin-type" evidence="6">
    <location>
        <begin position="521"/>
        <end position="679"/>
    </location>
</feature>
<proteinExistence type="predicted"/>
<dbReference type="InterPro" id="IPR000315">
    <property type="entry name" value="Znf_B-box"/>
</dbReference>
<dbReference type="InterPro" id="IPR029000">
    <property type="entry name" value="Cyclophilin-like_dom_sf"/>
</dbReference>
<dbReference type="PROSITE" id="PS50089">
    <property type="entry name" value="ZF_RING_2"/>
    <property type="match status" value="1"/>
</dbReference>
<feature type="region of interest" description="Disordered" evidence="5">
    <location>
        <begin position="387"/>
        <end position="417"/>
    </location>
</feature>
<evidence type="ECO:0000256" key="3">
    <source>
        <dbReference type="ARBA" id="ARBA00022833"/>
    </source>
</evidence>